<dbReference type="AlphaFoldDB" id="A0A7S1KBJ3"/>
<dbReference type="GO" id="GO:0016491">
    <property type="term" value="F:oxidoreductase activity"/>
    <property type="evidence" value="ECO:0007669"/>
    <property type="project" value="UniProtKB-KW"/>
</dbReference>
<keyword evidence="5" id="KW-0560">Oxidoreductase</keyword>
<accession>A0A7S1KBJ3</accession>
<dbReference type="InterPro" id="IPR006094">
    <property type="entry name" value="Oxid_FAD_bind_N"/>
</dbReference>
<feature type="domain" description="FAD-binding PCMH-type" evidence="6">
    <location>
        <begin position="61"/>
        <end position="230"/>
    </location>
</feature>
<dbReference type="Pfam" id="PF01565">
    <property type="entry name" value="FAD_binding_4"/>
    <property type="match status" value="1"/>
</dbReference>
<evidence type="ECO:0000256" key="3">
    <source>
        <dbReference type="ARBA" id="ARBA00022630"/>
    </source>
</evidence>
<sequence>MIRDSNLLQHATVMGPKTKAYGGASAVAKEEWDALSAKLCGRVLCEKDAAYEEARLQWNLDRLKRPSYVIRCESVSDVEMAVKFCREHSLDVTVASGRHSPFCFMDETVAIDLEGLHGIHVDTEKRIAHVQGGARLKQLDRECALYGLHVVAGINPSTGVAGLTLGGGCGYLSPMWGLTIDSFISAQLVTAEGDIVECSDEQHPDLMWALRGSGWNYGIVTRFDFFLRPVTTVFTGMAQWPLTHKTSSILAEVVRLGYDEYPELSLSLSFANPEGQPVAIIQPCGLDPDKGAKDWESVKARVGLPPPLMEDVGPRPYVELQGMMETLQPPSHCYEKGWLMKDFTPAVADKVIDALTERPFPGCTLGLAPFGKVANTVPDEATAFFNRSSRFWLLVLAFFEEGADNRQRAIDWTKQVRSAFAEYSTGSYVSIVGGMEDDPIESVYGGNLQRLKDLKRAWDPTNFFHNNRNVMP</sequence>
<dbReference type="Gene3D" id="3.30.43.10">
    <property type="entry name" value="Uridine Diphospho-n-acetylenolpyruvylglucosamine Reductase, domain 2"/>
    <property type="match status" value="1"/>
</dbReference>
<dbReference type="InterPro" id="IPR016166">
    <property type="entry name" value="FAD-bd_PCMH"/>
</dbReference>
<dbReference type="InterPro" id="IPR012951">
    <property type="entry name" value="BBE"/>
</dbReference>
<dbReference type="InterPro" id="IPR016167">
    <property type="entry name" value="FAD-bd_PCMH_sub1"/>
</dbReference>
<dbReference type="Gene3D" id="3.40.462.20">
    <property type="match status" value="1"/>
</dbReference>
<comment type="similarity">
    <text evidence="2">Belongs to the oxygen-dependent FAD-linked oxidoreductase family.</text>
</comment>
<dbReference type="InterPro" id="IPR050416">
    <property type="entry name" value="FAD-linked_Oxidoreductase"/>
</dbReference>
<keyword evidence="4" id="KW-0274">FAD</keyword>
<dbReference type="PROSITE" id="PS51387">
    <property type="entry name" value="FAD_PCMH"/>
    <property type="match status" value="1"/>
</dbReference>
<evidence type="ECO:0000256" key="5">
    <source>
        <dbReference type="ARBA" id="ARBA00023002"/>
    </source>
</evidence>
<dbReference type="InterPro" id="IPR016164">
    <property type="entry name" value="FAD-linked_Oxase-like_C"/>
</dbReference>
<evidence type="ECO:0000256" key="1">
    <source>
        <dbReference type="ARBA" id="ARBA00001974"/>
    </source>
</evidence>
<gene>
    <name evidence="7" type="ORF">VBRA1451_LOCUS23959</name>
</gene>
<name>A0A7S1KBJ3_9ALVE</name>
<dbReference type="SUPFAM" id="SSF55103">
    <property type="entry name" value="FAD-linked oxidases, C-terminal domain"/>
    <property type="match status" value="1"/>
</dbReference>
<protein>
    <recommendedName>
        <fullName evidence="6">FAD-binding PCMH-type domain-containing protein</fullName>
    </recommendedName>
</protein>
<proteinExistence type="inferred from homology"/>
<organism evidence="7">
    <name type="scientific">Vitrella brassicaformis</name>
    <dbReference type="NCBI Taxonomy" id="1169539"/>
    <lineage>
        <taxon>Eukaryota</taxon>
        <taxon>Sar</taxon>
        <taxon>Alveolata</taxon>
        <taxon>Colpodellida</taxon>
        <taxon>Vitrellaceae</taxon>
        <taxon>Vitrella</taxon>
    </lineage>
</organism>
<comment type="cofactor">
    <cofactor evidence="1">
        <name>FAD</name>
        <dbReference type="ChEBI" id="CHEBI:57692"/>
    </cofactor>
</comment>
<dbReference type="InterPro" id="IPR016169">
    <property type="entry name" value="FAD-bd_PCMH_sub2"/>
</dbReference>
<reference evidence="7" key="1">
    <citation type="submission" date="2021-01" db="EMBL/GenBank/DDBJ databases">
        <authorList>
            <person name="Corre E."/>
            <person name="Pelletier E."/>
            <person name="Niang G."/>
            <person name="Scheremetjew M."/>
            <person name="Finn R."/>
            <person name="Kale V."/>
            <person name="Holt S."/>
            <person name="Cochrane G."/>
            <person name="Meng A."/>
            <person name="Brown T."/>
            <person name="Cohen L."/>
        </authorList>
    </citation>
    <scope>NUCLEOTIDE SEQUENCE</scope>
    <source>
        <strain evidence="7">CCMP3346</strain>
    </source>
</reference>
<dbReference type="InterPro" id="IPR036318">
    <property type="entry name" value="FAD-bd_PCMH-like_sf"/>
</dbReference>
<dbReference type="PANTHER" id="PTHR42973:SF39">
    <property type="entry name" value="FAD-BINDING PCMH-TYPE DOMAIN-CONTAINING PROTEIN"/>
    <property type="match status" value="1"/>
</dbReference>
<keyword evidence="3" id="KW-0285">Flavoprotein</keyword>
<dbReference type="EMBL" id="HBGB01040734">
    <property type="protein sequence ID" value="CAD9068885.1"/>
    <property type="molecule type" value="Transcribed_RNA"/>
</dbReference>
<dbReference type="Gene3D" id="3.30.465.10">
    <property type="match status" value="1"/>
</dbReference>
<evidence type="ECO:0000259" key="6">
    <source>
        <dbReference type="PROSITE" id="PS51387"/>
    </source>
</evidence>
<evidence type="ECO:0000256" key="2">
    <source>
        <dbReference type="ARBA" id="ARBA00005466"/>
    </source>
</evidence>
<dbReference type="Pfam" id="PF08031">
    <property type="entry name" value="BBE"/>
    <property type="match status" value="1"/>
</dbReference>
<dbReference type="GO" id="GO:0071949">
    <property type="term" value="F:FAD binding"/>
    <property type="evidence" value="ECO:0007669"/>
    <property type="project" value="InterPro"/>
</dbReference>
<dbReference type="PANTHER" id="PTHR42973">
    <property type="entry name" value="BINDING OXIDOREDUCTASE, PUTATIVE (AFU_ORTHOLOGUE AFUA_1G17690)-RELATED"/>
    <property type="match status" value="1"/>
</dbReference>
<evidence type="ECO:0000256" key="4">
    <source>
        <dbReference type="ARBA" id="ARBA00022827"/>
    </source>
</evidence>
<dbReference type="SUPFAM" id="SSF56176">
    <property type="entry name" value="FAD-binding/transporter-associated domain-like"/>
    <property type="match status" value="1"/>
</dbReference>
<evidence type="ECO:0000313" key="7">
    <source>
        <dbReference type="EMBL" id="CAD9068885.1"/>
    </source>
</evidence>